<dbReference type="PROSITE" id="PS50089">
    <property type="entry name" value="ZF_RING_2"/>
    <property type="match status" value="1"/>
</dbReference>
<sequence length="483" mass="54256">MSLNSDTLQSYSQFLQCGACSSDITSPKLLSCLHSFCQTCLNDQDGCHVVTCPTCHQPTVKAEVKDNKLLSDLQSKLDILKQIARGSDLSCSCCNASAGSMCFECEKFLCQKCFEAHQVFTAKDSHSVESLESLKEMGFQEFLATARKKRLPYCPEHDKQTISIFCRSCSKSICCTCTVLAHKPHDYADIKLEAQLQKQDLTQMSTVLVEKEKEFAKICQDLLSLQDRSQHHKKELVEQIKASVKEALRKVEEKGDALLEELEGLYTVKEVEIKGRIVQMENVLRRIEASRGLVDNMITYAAWKEVMEMQDFVKSALWQLQSEQPLNVDLEETTVRFIQTTPEPSELLGSLVVSNYRSAETEVEAPCESAAIPIAWKREREEEWGPEPDIEPWISMETSLDAWSSTSHREGSAASTALASPADHQETNTEPLGHDTGEKGKLVITVKLFYINDNLTLCGKTERKSRRQTAWLLTSSNCFLAVP</sequence>
<dbReference type="InterPro" id="IPR000315">
    <property type="entry name" value="Znf_B-box"/>
</dbReference>
<evidence type="ECO:0000256" key="1">
    <source>
        <dbReference type="ARBA" id="ARBA00022723"/>
    </source>
</evidence>
<feature type="compositionally biased region" description="Basic and acidic residues" evidence="6">
    <location>
        <begin position="423"/>
        <end position="437"/>
    </location>
</feature>
<dbReference type="PROSITE" id="PS50119">
    <property type="entry name" value="ZF_BBOX"/>
    <property type="match status" value="1"/>
</dbReference>
<dbReference type="Proteomes" id="UP001230051">
    <property type="component" value="Unassembled WGS sequence"/>
</dbReference>
<dbReference type="GO" id="GO:0008630">
    <property type="term" value="P:intrinsic apoptotic signaling pathway in response to DNA damage"/>
    <property type="evidence" value="ECO:0007669"/>
    <property type="project" value="TreeGrafter"/>
</dbReference>
<dbReference type="AlphaFoldDB" id="A0AAD8D4F1"/>
<keyword evidence="3" id="KW-0862">Zinc</keyword>
<evidence type="ECO:0000256" key="3">
    <source>
        <dbReference type="ARBA" id="ARBA00022833"/>
    </source>
</evidence>
<dbReference type="Pfam" id="PF12126">
    <property type="entry name" value="PML_CC"/>
    <property type="match status" value="1"/>
</dbReference>
<evidence type="ECO:0000256" key="6">
    <source>
        <dbReference type="SAM" id="MobiDB-lite"/>
    </source>
</evidence>
<feature type="coiled-coil region" evidence="5">
    <location>
        <begin position="234"/>
        <end position="261"/>
    </location>
</feature>
<dbReference type="InterPro" id="IPR001841">
    <property type="entry name" value="Znf_RING"/>
</dbReference>
<keyword evidence="5" id="KW-0175">Coiled coil</keyword>
<dbReference type="SUPFAM" id="SSF57850">
    <property type="entry name" value="RING/U-box"/>
    <property type="match status" value="1"/>
</dbReference>
<dbReference type="PANTHER" id="PTHR25462:SF302">
    <property type="entry name" value="PROTEIN PML"/>
    <property type="match status" value="1"/>
</dbReference>
<dbReference type="PANTHER" id="PTHR25462">
    <property type="entry name" value="BONUS, ISOFORM C-RELATED"/>
    <property type="match status" value="1"/>
</dbReference>
<dbReference type="GO" id="GO:0005654">
    <property type="term" value="C:nucleoplasm"/>
    <property type="evidence" value="ECO:0007669"/>
    <property type="project" value="TreeGrafter"/>
</dbReference>
<keyword evidence="10" id="KW-1185">Reference proteome</keyword>
<keyword evidence="1" id="KW-0479">Metal-binding</keyword>
<dbReference type="SUPFAM" id="SSF57845">
    <property type="entry name" value="B-box zinc-binding domain"/>
    <property type="match status" value="1"/>
</dbReference>
<comment type="caution">
    <text evidence="9">The sequence shown here is derived from an EMBL/GenBank/DDBJ whole genome shotgun (WGS) entry which is preliminary data.</text>
</comment>
<keyword evidence="2 4" id="KW-0863">Zinc-finger</keyword>
<dbReference type="Gene3D" id="3.30.40.10">
    <property type="entry name" value="Zinc/RING finger domain, C3HC4 (zinc finger)"/>
    <property type="match status" value="1"/>
</dbReference>
<dbReference type="GO" id="GO:0045087">
    <property type="term" value="P:innate immune response"/>
    <property type="evidence" value="ECO:0007669"/>
    <property type="project" value="TreeGrafter"/>
</dbReference>
<protein>
    <submittedName>
        <fullName evidence="9">Protein PML-like</fullName>
    </submittedName>
</protein>
<gene>
    <name evidence="9" type="primary">PML</name>
    <name evidence="9" type="ORF">AOXY_G19797</name>
</gene>
<dbReference type="GO" id="GO:0044790">
    <property type="term" value="P:suppression of viral release by host"/>
    <property type="evidence" value="ECO:0007669"/>
    <property type="project" value="TreeGrafter"/>
</dbReference>
<feature type="domain" description="B box-type" evidence="8">
    <location>
        <begin position="149"/>
        <end position="190"/>
    </location>
</feature>
<dbReference type="SMART" id="SM00336">
    <property type="entry name" value="BBOX"/>
    <property type="match status" value="2"/>
</dbReference>
<evidence type="ECO:0000259" key="8">
    <source>
        <dbReference type="PROSITE" id="PS50119"/>
    </source>
</evidence>
<evidence type="ECO:0000256" key="5">
    <source>
        <dbReference type="SAM" id="Coils"/>
    </source>
</evidence>
<dbReference type="SMART" id="SM00184">
    <property type="entry name" value="RING"/>
    <property type="match status" value="2"/>
</dbReference>
<dbReference type="InterPro" id="IPR017907">
    <property type="entry name" value="Znf_RING_CS"/>
</dbReference>
<dbReference type="EMBL" id="JAGXEW010000019">
    <property type="protein sequence ID" value="KAK1160948.1"/>
    <property type="molecule type" value="Genomic_DNA"/>
</dbReference>
<dbReference type="GO" id="GO:0008270">
    <property type="term" value="F:zinc ion binding"/>
    <property type="evidence" value="ECO:0007669"/>
    <property type="project" value="UniProtKB-KW"/>
</dbReference>
<name>A0AAD8D4F1_ACIOX</name>
<evidence type="ECO:0000256" key="2">
    <source>
        <dbReference type="ARBA" id="ARBA00022771"/>
    </source>
</evidence>
<evidence type="ECO:0000256" key="4">
    <source>
        <dbReference type="PROSITE-ProRule" id="PRU00024"/>
    </source>
</evidence>
<proteinExistence type="predicted"/>
<dbReference type="Pfam" id="PF00643">
    <property type="entry name" value="zf-B_box"/>
    <property type="match status" value="1"/>
</dbReference>
<feature type="domain" description="RING-type" evidence="7">
    <location>
        <begin position="17"/>
        <end position="56"/>
    </location>
</feature>
<dbReference type="InterPro" id="IPR021978">
    <property type="entry name" value="PML-like_CC"/>
</dbReference>
<accession>A0AAD8D4F1</accession>
<dbReference type="PROSITE" id="PS00518">
    <property type="entry name" value="ZF_RING_1"/>
    <property type="match status" value="1"/>
</dbReference>
<dbReference type="Gene3D" id="3.30.160.60">
    <property type="entry name" value="Classic Zinc Finger"/>
    <property type="match status" value="1"/>
</dbReference>
<evidence type="ECO:0000313" key="9">
    <source>
        <dbReference type="EMBL" id="KAK1160948.1"/>
    </source>
</evidence>
<evidence type="ECO:0000313" key="10">
    <source>
        <dbReference type="Proteomes" id="UP001230051"/>
    </source>
</evidence>
<reference evidence="9" key="1">
    <citation type="submission" date="2022-02" db="EMBL/GenBank/DDBJ databases">
        <title>Atlantic sturgeon de novo genome assembly.</title>
        <authorList>
            <person name="Stock M."/>
            <person name="Klopp C."/>
            <person name="Guiguen Y."/>
            <person name="Cabau C."/>
            <person name="Parinello H."/>
            <person name="Santidrian Yebra-Pimentel E."/>
            <person name="Kuhl H."/>
            <person name="Dirks R.P."/>
            <person name="Guessner J."/>
            <person name="Wuertz S."/>
            <person name="Du K."/>
            <person name="Schartl M."/>
        </authorList>
    </citation>
    <scope>NUCLEOTIDE SEQUENCE</scope>
    <source>
        <strain evidence="9">STURGEONOMICS-FGT-2020</strain>
        <tissue evidence="9">Whole blood</tissue>
    </source>
</reference>
<dbReference type="InterPro" id="IPR047153">
    <property type="entry name" value="TRIM45/56/19-like"/>
</dbReference>
<feature type="region of interest" description="Disordered" evidence="6">
    <location>
        <begin position="404"/>
        <end position="437"/>
    </location>
</feature>
<dbReference type="InterPro" id="IPR013083">
    <property type="entry name" value="Znf_RING/FYVE/PHD"/>
</dbReference>
<evidence type="ECO:0000259" key="7">
    <source>
        <dbReference type="PROSITE" id="PS50089"/>
    </source>
</evidence>
<organism evidence="9 10">
    <name type="scientific">Acipenser oxyrinchus oxyrinchus</name>
    <dbReference type="NCBI Taxonomy" id="40147"/>
    <lineage>
        <taxon>Eukaryota</taxon>
        <taxon>Metazoa</taxon>
        <taxon>Chordata</taxon>
        <taxon>Craniata</taxon>
        <taxon>Vertebrata</taxon>
        <taxon>Euteleostomi</taxon>
        <taxon>Actinopterygii</taxon>
        <taxon>Chondrostei</taxon>
        <taxon>Acipenseriformes</taxon>
        <taxon>Acipenseridae</taxon>
        <taxon>Acipenser</taxon>
    </lineage>
</organism>